<sequence>MISKLIDWTLTLSIVAIMTLVGNFIGYEVMPVTALPGIITLMVIVLIGMVIHEILPFKLPSIAYIGLLAFFVTIPGVPGAEKISEWTSEVNLLSLTTPILAYAGISIGNSWVDFAKMGWKTIIVGMLVLLGTYLGSAIIAEIILRIQGIV</sequence>
<feature type="transmembrane region" description="Helical" evidence="1">
    <location>
        <begin position="34"/>
        <end position="55"/>
    </location>
</feature>
<name>A0A6V7R3C0_9STAP</name>
<feature type="transmembrane region" description="Helical" evidence="1">
    <location>
        <begin position="92"/>
        <end position="112"/>
    </location>
</feature>
<accession>A0A6V7R3C0</accession>
<evidence type="ECO:0000256" key="1">
    <source>
        <dbReference type="SAM" id="Phobius"/>
    </source>
</evidence>
<keyword evidence="1" id="KW-1133">Transmembrane helix</keyword>
<feature type="transmembrane region" description="Helical" evidence="1">
    <location>
        <begin position="118"/>
        <end position="144"/>
    </location>
</feature>
<keyword evidence="1" id="KW-0472">Membrane</keyword>
<evidence type="ECO:0000313" key="2">
    <source>
        <dbReference type="EMBL" id="CAD2071851.1"/>
    </source>
</evidence>
<comment type="caution">
    <text evidence="2">The sequence shown here is derived from an EMBL/GenBank/DDBJ whole genome shotgun (WGS) entry which is preliminary data.</text>
</comment>
<evidence type="ECO:0000313" key="3">
    <source>
        <dbReference type="Proteomes" id="UP000589351"/>
    </source>
</evidence>
<dbReference type="RefSeq" id="WP_185124981.1">
    <property type="nucleotide sequence ID" value="NZ_CAJEWD010000003.1"/>
</dbReference>
<organism evidence="2 3">
    <name type="scientific">Jeotgalicoccus meleagridis</name>
    <dbReference type="NCBI Taxonomy" id="2759181"/>
    <lineage>
        <taxon>Bacteria</taxon>
        <taxon>Bacillati</taxon>
        <taxon>Bacillota</taxon>
        <taxon>Bacilli</taxon>
        <taxon>Bacillales</taxon>
        <taxon>Staphylococcaceae</taxon>
        <taxon>Jeotgalicoccus</taxon>
    </lineage>
</organism>
<protein>
    <recommendedName>
        <fullName evidence="4">DUF340 domain-containing protein</fullName>
    </recommendedName>
</protein>
<feature type="transmembrane region" description="Helical" evidence="1">
    <location>
        <begin position="61"/>
        <end position="80"/>
    </location>
</feature>
<gene>
    <name evidence="2" type="ORF">JEODO184_00440</name>
</gene>
<feature type="transmembrane region" description="Helical" evidence="1">
    <location>
        <begin position="6"/>
        <end position="27"/>
    </location>
</feature>
<reference evidence="2 3" key="1">
    <citation type="submission" date="2020-07" db="EMBL/GenBank/DDBJ databases">
        <authorList>
            <person name="Criscuolo A."/>
        </authorList>
    </citation>
    <scope>NUCLEOTIDE SEQUENCE [LARGE SCALE GENOMIC DNA]</scope>
    <source>
        <strain evidence="2">CIP111649</strain>
    </source>
</reference>
<evidence type="ECO:0008006" key="4">
    <source>
        <dbReference type="Google" id="ProtNLM"/>
    </source>
</evidence>
<dbReference type="EMBL" id="CAJEWD010000003">
    <property type="protein sequence ID" value="CAD2071851.1"/>
    <property type="molecule type" value="Genomic_DNA"/>
</dbReference>
<keyword evidence="1" id="KW-0812">Transmembrane</keyword>
<proteinExistence type="predicted"/>
<dbReference type="Proteomes" id="UP000589351">
    <property type="component" value="Unassembled WGS sequence"/>
</dbReference>
<keyword evidence="3" id="KW-1185">Reference proteome</keyword>
<dbReference type="AlphaFoldDB" id="A0A6V7R3C0"/>